<organism evidence="1 2">
    <name type="scientific">Rhodococcus opacus</name>
    <name type="common">Nocardia opaca</name>
    <dbReference type="NCBI Taxonomy" id="37919"/>
    <lineage>
        <taxon>Bacteria</taxon>
        <taxon>Bacillati</taxon>
        <taxon>Actinomycetota</taxon>
        <taxon>Actinomycetes</taxon>
        <taxon>Mycobacteriales</taxon>
        <taxon>Nocardiaceae</taxon>
        <taxon>Rhodococcus</taxon>
    </lineage>
</organism>
<evidence type="ECO:0000313" key="2">
    <source>
        <dbReference type="Proteomes" id="UP000028488"/>
    </source>
</evidence>
<dbReference type="Proteomes" id="UP000028488">
    <property type="component" value="Plasmid pPDG3"/>
</dbReference>
<gene>
    <name evidence="1" type="ORF">EP51_44400</name>
</gene>
<sequence>MTATALHVNDSARFACNAIIALADQLDTLGRYDLPDDVTTAASTAQHITDILKVAYQVAFAYHHAIPAPKDALKIYDVRARSDLRAIRRHSLFAFRAGYDAHRCFADIPAIAHVLHTKNTGSAS</sequence>
<proteinExistence type="predicted"/>
<protein>
    <submittedName>
        <fullName evidence="1">Uncharacterized protein</fullName>
    </submittedName>
</protein>
<name>A0A076F104_RHOOP</name>
<reference evidence="1 2" key="1">
    <citation type="submission" date="2014-07" db="EMBL/GenBank/DDBJ databases">
        <title>Genome Sequence of Rhodococcus opacus Strain R7, a Biodegrader of Mono- and Polycyclic Aromatic Hydrocarbons.</title>
        <authorList>
            <person name="Di Gennaro P."/>
            <person name="Zampolli J."/>
            <person name="Presti I."/>
            <person name="Cappelletti M."/>
            <person name="D'Ursi P."/>
            <person name="Orro A."/>
            <person name="Mezzelani A."/>
            <person name="Milanesi L."/>
        </authorList>
    </citation>
    <scope>NUCLEOTIDE SEQUENCE [LARGE SCALE GENOMIC DNA]</scope>
    <source>
        <strain evidence="1 2">R7</strain>
        <plasmid evidence="1">pPDG3</plasmid>
    </source>
</reference>
<dbReference type="EMBL" id="CP008950">
    <property type="protein sequence ID" value="AII11107.1"/>
    <property type="molecule type" value="Genomic_DNA"/>
</dbReference>
<dbReference type="RefSeq" id="WP_128643722.1">
    <property type="nucleotide sequence ID" value="NZ_CP008950.1"/>
</dbReference>
<evidence type="ECO:0000313" key="1">
    <source>
        <dbReference type="EMBL" id="AII11107.1"/>
    </source>
</evidence>
<accession>A0A076F104</accession>
<keyword evidence="1" id="KW-0614">Plasmid</keyword>
<dbReference type="AlphaFoldDB" id="A0A076F104"/>
<geneLocation type="plasmid" evidence="1 2">
    <name>pPDG3</name>
</geneLocation>